<dbReference type="PANTHER" id="PTHR43289">
    <property type="entry name" value="MITOGEN-ACTIVATED PROTEIN KINASE KINASE KINASE 20-RELATED"/>
    <property type="match status" value="1"/>
</dbReference>
<evidence type="ECO:0000256" key="6">
    <source>
        <dbReference type="SAM" id="MobiDB-lite"/>
    </source>
</evidence>
<dbReference type="PANTHER" id="PTHR43289:SF34">
    <property type="entry name" value="SERINE_THREONINE-PROTEIN KINASE YBDM-RELATED"/>
    <property type="match status" value="1"/>
</dbReference>
<dbReference type="SMART" id="SM00367">
    <property type="entry name" value="LRR_CC"/>
    <property type="match status" value="4"/>
</dbReference>
<dbReference type="GO" id="GO:0016301">
    <property type="term" value="F:kinase activity"/>
    <property type="evidence" value="ECO:0007669"/>
    <property type="project" value="UniProtKB-KW"/>
</dbReference>
<dbReference type="EMBL" id="JAGKQQ010000001">
    <property type="protein sequence ID" value="MBP3955541.1"/>
    <property type="molecule type" value="Genomic_DNA"/>
</dbReference>
<evidence type="ECO:0000313" key="8">
    <source>
        <dbReference type="EMBL" id="MBP3955541.1"/>
    </source>
</evidence>
<dbReference type="SMART" id="SM00220">
    <property type="entry name" value="S_TKc"/>
    <property type="match status" value="1"/>
</dbReference>
<feature type="compositionally biased region" description="Polar residues" evidence="6">
    <location>
        <begin position="1"/>
        <end position="13"/>
    </location>
</feature>
<dbReference type="SUPFAM" id="SSF56112">
    <property type="entry name" value="Protein kinase-like (PK-like)"/>
    <property type="match status" value="1"/>
</dbReference>
<dbReference type="RefSeq" id="WP_210653617.1">
    <property type="nucleotide sequence ID" value="NZ_JAGKQQ010000001.1"/>
</dbReference>
<dbReference type="Pfam" id="PF25372">
    <property type="entry name" value="DUF7885"/>
    <property type="match status" value="1"/>
</dbReference>
<feature type="domain" description="Protein kinase" evidence="7">
    <location>
        <begin position="57"/>
        <end position="315"/>
    </location>
</feature>
<dbReference type="InterPro" id="IPR032675">
    <property type="entry name" value="LRR_dom_sf"/>
</dbReference>
<organism evidence="8 9">
    <name type="scientific">Gemmata palustris</name>
    <dbReference type="NCBI Taxonomy" id="2822762"/>
    <lineage>
        <taxon>Bacteria</taxon>
        <taxon>Pseudomonadati</taxon>
        <taxon>Planctomycetota</taxon>
        <taxon>Planctomycetia</taxon>
        <taxon>Gemmatales</taxon>
        <taxon>Gemmataceae</taxon>
        <taxon>Gemmata</taxon>
    </lineage>
</organism>
<dbReference type="PROSITE" id="PS00107">
    <property type="entry name" value="PROTEIN_KINASE_ATP"/>
    <property type="match status" value="1"/>
</dbReference>
<gene>
    <name evidence="8" type="ORF">J8F10_09635</name>
</gene>
<evidence type="ECO:0000256" key="1">
    <source>
        <dbReference type="ARBA" id="ARBA00022679"/>
    </source>
</evidence>
<dbReference type="Gene3D" id="1.10.510.10">
    <property type="entry name" value="Transferase(Phosphotransferase) domain 1"/>
    <property type="match status" value="1"/>
</dbReference>
<keyword evidence="1" id="KW-0808">Transferase</keyword>
<name>A0ABS5BPF6_9BACT</name>
<dbReference type="InterPro" id="IPR000719">
    <property type="entry name" value="Prot_kinase_dom"/>
</dbReference>
<proteinExistence type="predicted"/>
<dbReference type="Gene3D" id="3.80.10.10">
    <property type="entry name" value="Ribonuclease Inhibitor"/>
    <property type="match status" value="2"/>
</dbReference>
<keyword evidence="4 5" id="KW-0067">ATP-binding</keyword>
<dbReference type="Pfam" id="PF00069">
    <property type="entry name" value="Pkinase"/>
    <property type="match status" value="1"/>
</dbReference>
<dbReference type="InterPro" id="IPR006553">
    <property type="entry name" value="Leu-rich_rpt_Cys-con_subtyp"/>
</dbReference>
<dbReference type="InterPro" id="IPR057207">
    <property type="entry name" value="FBXL15_LRR"/>
</dbReference>
<dbReference type="InterPro" id="IPR011009">
    <property type="entry name" value="Kinase-like_dom_sf"/>
</dbReference>
<evidence type="ECO:0000256" key="2">
    <source>
        <dbReference type="ARBA" id="ARBA00022741"/>
    </source>
</evidence>
<dbReference type="PROSITE" id="PS50011">
    <property type="entry name" value="PROTEIN_KINASE_DOM"/>
    <property type="match status" value="1"/>
</dbReference>
<dbReference type="SUPFAM" id="SSF52047">
    <property type="entry name" value="RNI-like"/>
    <property type="match status" value="1"/>
</dbReference>
<feature type="compositionally biased region" description="Basic and acidic residues" evidence="6">
    <location>
        <begin position="366"/>
        <end position="378"/>
    </location>
</feature>
<dbReference type="Proteomes" id="UP000676565">
    <property type="component" value="Unassembled WGS sequence"/>
</dbReference>
<dbReference type="Gene3D" id="3.30.200.20">
    <property type="entry name" value="Phosphorylase Kinase, domain 1"/>
    <property type="match status" value="1"/>
</dbReference>
<dbReference type="InterPro" id="IPR017441">
    <property type="entry name" value="Protein_kinase_ATP_BS"/>
</dbReference>
<reference evidence="8 9" key="1">
    <citation type="submission" date="2021-04" db="EMBL/GenBank/DDBJ databases">
        <authorList>
            <person name="Ivanova A."/>
        </authorList>
    </citation>
    <scope>NUCLEOTIDE SEQUENCE [LARGE SCALE GENOMIC DNA]</scope>
    <source>
        <strain evidence="8 9">G18</strain>
    </source>
</reference>
<evidence type="ECO:0000256" key="3">
    <source>
        <dbReference type="ARBA" id="ARBA00022777"/>
    </source>
</evidence>
<keyword evidence="2 5" id="KW-0547">Nucleotide-binding</keyword>
<sequence>MPDSTAESFSAVPQDSPPSERGNCDTTVVGTGATFRPAGFRFAPPAAPGEVGVLGAYRLLKQLGKGGMGAVYLALDARLGRKLALKVMLPEAADADARERFLREARAAAQINHDNVVTIYEADERNGVPYIAMQFLQGCPLDEYLRTKGAPPLPHAVRIARETALGLAAAHALGLVHRDIKPANLWLEAPNGRVKVLDFGLAKPIGRDTELTRSGMVVGTPAYMSPEQGRGQNVDARSDLFSLGVVLYRLCTGKTPFAGATAMDVMIALGTKDPVPVRELAPGVPDALAALVHQLLAKEPGARPQSAAEVVQRLRSIGTELTRPRPPAADGSVSQPIVVYPVGSALHITLQPQTFPSAFADLGAQDEPRSGEPIEQRAPRKRAGRRGPMILVGASLFVAALAAGGITAKITNKDAAPVPGAPERAKTEVGGKTVTPEPKRSAPAADADRKAAEYILSLGGAVRVEGEDREITTAAELPPGAVRLTSVFYHGGGQLTDAGVGLLGDCKYLTNLVLHNCNRVTVAGLDNFKGKRNLLYLSLALTPVSDEGLVPFKDCKGLLKINLQGAGVTDAGLALFKDCKDLRSLGLRDCRLFTDAGLVHFQDCTDLEQLDLVATPTTDAGLAHFKGCKNLQGLGLNGTGVTSAGLALIANYKHLTYLELADTQISDAGLTHLAGLDKLKDLKLADTNVTAQGVEAISRALPRCKINWAGGTVDPKPVGGPSPPAK</sequence>
<evidence type="ECO:0000256" key="5">
    <source>
        <dbReference type="PROSITE-ProRule" id="PRU10141"/>
    </source>
</evidence>
<feature type="binding site" evidence="5">
    <location>
        <position position="86"/>
    </location>
    <ligand>
        <name>ATP</name>
        <dbReference type="ChEBI" id="CHEBI:30616"/>
    </ligand>
</feature>
<protein>
    <submittedName>
        <fullName evidence="8">Protein kinase</fullName>
    </submittedName>
</protein>
<feature type="region of interest" description="Disordered" evidence="6">
    <location>
        <begin position="417"/>
        <end position="447"/>
    </location>
</feature>
<dbReference type="CDD" id="cd14014">
    <property type="entry name" value="STKc_PknB_like"/>
    <property type="match status" value="1"/>
</dbReference>
<evidence type="ECO:0000256" key="4">
    <source>
        <dbReference type="ARBA" id="ARBA00022840"/>
    </source>
</evidence>
<keyword evidence="3 8" id="KW-0418">Kinase</keyword>
<comment type="caution">
    <text evidence="8">The sequence shown here is derived from an EMBL/GenBank/DDBJ whole genome shotgun (WGS) entry which is preliminary data.</text>
</comment>
<keyword evidence="9" id="KW-1185">Reference proteome</keyword>
<feature type="region of interest" description="Disordered" evidence="6">
    <location>
        <begin position="1"/>
        <end position="23"/>
    </location>
</feature>
<accession>A0ABS5BPF6</accession>
<evidence type="ECO:0000313" key="9">
    <source>
        <dbReference type="Proteomes" id="UP000676565"/>
    </source>
</evidence>
<feature type="region of interest" description="Disordered" evidence="6">
    <location>
        <begin position="363"/>
        <end position="383"/>
    </location>
</feature>
<evidence type="ECO:0000259" key="7">
    <source>
        <dbReference type="PROSITE" id="PS50011"/>
    </source>
</evidence>